<dbReference type="InterPro" id="IPR001623">
    <property type="entry name" value="DnaJ_domain"/>
</dbReference>
<organism evidence="3 4">
    <name type="scientific">Rhynchospora breviuscula</name>
    <dbReference type="NCBI Taxonomy" id="2022672"/>
    <lineage>
        <taxon>Eukaryota</taxon>
        <taxon>Viridiplantae</taxon>
        <taxon>Streptophyta</taxon>
        <taxon>Embryophyta</taxon>
        <taxon>Tracheophyta</taxon>
        <taxon>Spermatophyta</taxon>
        <taxon>Magnoliopsida</taxon>
        <taxon>Liliopsida</taxon>
        <taxon>Poales</taxon>
        <taxon>Cyperaceae</taxon>
        <taxon>Cyperoideae</taxon>
        <taxon>Rhynchosporeae</taxon>
        <taxon>Rhynchospora</taxon>
    </lineage>
</organism>
<dbReference type="SMART" id="SM00271">
    <property type="entry name" value="DnaJ"/>
    <property type="match status" value="1"/>
</dbReference>
<dbReference type="PANTHER" id="PTHR44240">
    <property type="entry name" value="DNAJ DOMAIN (PROKARYOTIC HEAT SHOCK PROTEIN)-RELATED"/>
    <property type="match status" value="1"/>
</dbReference>
<dbReference type="PROSITE" id="PS50076">
    <property type="entry name" value="DNAJ_2"/>
    <property type="match status" value="1"/>
</dbReference>
<proteinExistence type="predicted"/>
<dbReference type="InterPro" id="IPR036869">
    <property type="entry name" value="J_dom_sf"/>
</dbReference>
<accession>A0A9Q0C8L3</accession>
<dbReference type="PANTHER" id="PTHR44240:SF33">
    <property type="entry name" value="OS03G0244950 PROTEIN"/>
    <property type="match status" value="1"/>
</dbReference>
<gene>
    <name evidence="3" type="ORF">LUZ63_013365</name>
</gene>
<comment type="caution">
    <text evidence="3">The sequence shown here is derived from an EMBL/GenBank/DDBJ whole genome shotgun (WGS) entry which is preliminary data.</text>
</comment>
<evidence type="ECO:0000259" key="2">
    <source>
        <dbReference type="PROSITE" id="PS50076"/>
    </source>
</evidence>
<feature type="domain" description="J" evidence="2">
    <location>
        <begin position="54"/>
        <end position="117"/>
    </location>
</feature>
<dbReference type="GO" id="GO:0005783">
    <property type="term" value="C:endoplasmic reticulum"/>
    <property type="evidence" value="ECO:0007669"/>
    <property type="project" value="UniProtKB-ARBA"/>
</dbReference>
<protein>
    <recommendedName>
        <fullName evidence="2">J domain-containing protein</fullName>
    </recommendedName>
</protein>
<dbReference type="SUPFAM" id="SSF46565">
    <property type="entry name" value="Chaperone J-domain"/>
    <property type="match status" value="1"/>
</dbReference>
<name>A0A9Q0C8L3_9POAL</name>
<evidence type="ECO:0000313" key="3">
    <source>
        <dbReference type="EMBL" id="KAJ1689210.1"/>
    </source>
</evidence>
<dbReference type="PRINTS" id="PR00625">
    <property type="entry name" value="JDOMAIN"/>
</dbReference>
<reference evidence="3" key="1">
    <citation type="journal article" date="2022" name="Cell">
        <title>Repeat-based holocentromeres influence genome architecture and karyotype evolution.</title>
        <authorList>
            <person name="Hofstatter P.G."/>
            <person name="Thangavel G."/>
            <person name="Lux T."/>
            <person name="Neumann P."/>
            <person name="Vondrak T."/>
            <person name="Novak P."/>
            <person name="Zhang M."/>
            <person name="Costa L."/>
            <person name="Castellani M."/>
            <person name="Scott A."/>
            <person name="Toegelov H."/>
            <person name="Fuchs J."/>
            <person name="Mata-Sucre Y."/>
            <person name="Dias Y."/>
            <person name="Vanzela A.L.L."/>
            <person name="Huettel B."/>
            <person name="Almeida C.C.S."/>
            <person name="Simkova H."/>
            <person name="Souza G."/>
            <person name="Pedrosa-Harand A."/>
            <person name="Macas J."/>
            <person name="Mayer K.F.X."/>
            <person name="Houben A."/>
            <person name="Marques A."/>
        </authorList>
    </citation>
    <scope>NUCLEOTIDE SEQUENCE</scope>
    <source>
        <strain evidence="3">RhyBre1mFocal</strain>
    </source>
</reference>
<dbReference type="Gene3D" id="1.10.287.110">
    <property type="entry name" value="DnaJ domain"/>
    <property type="match status" value="1"/>
</dbReference>
<dbReference type="CDD" id="cd06257">
    <property type="entry name" value="DnaJ"/>
    <property type="match status" value="1"/>
</dbReference>
<dbReference type="OrthoDB" id="445556at2759"/>
<keyword evidence="4" id="KW-1185">Reference proteome</keyword>
<evidence type="ECO:0000256" key="1">
    <source>
        <dbReference type="SAM" id="MobiDB-lite"/>
    </source>
</evidence>
<feature type="region of interest" description="Disordered" evidence="1">
    <location>
        <begin position="1"/>
        <end position="26"/>
    </location>
</feature>
<sequence length="165" mass="18460">MISPPQFFGRHIPSPPPSPTTSSASLRPFTTITTSASATATATTGTTSLSSCSSLYDILGIPVTATFPEIKSAYRRLARTCHPDTLPDSSSDQFLRLQTAYSTLSDPDQRAAYDRRLQLHRRQCSPPRQQMNGAMQMRYSSLSRSPTFPSFYGRRKRTWETDQCW</sequence>
<dbReference type="Pfam" id="PF00226">
    <property type="entry name" value="DnaJ"/>
    <property type="match status" value="1"/>
</dbReference>
<dbReference type="EMBL" id="JAMQYH010000004">
    <property type="protein sequence ID" value="KAJ1689210.1"/>
    <property type="molecule type" value="Genomic_DNA"/>
</dbReference>
<dbReference type="Proteomes" id="UP001151287">
    <property type="component" value="Unassembled WGS sequence"/>
</dbReference>
<evidence type="ECO:0000313" key="4">
    <source>
        <dbReference type="Proteomes" id="UP001151287"/>
    </source>
</evidence>
<dbReference type="AlphaFoldDB" id="A0A9Q0C8L3"/>
<dbReference type="InterPro" id="IPR052276">
    <property type="entry name" value="Diphthamide-biosynth_chaperone"/>
</dbReference>